<reference evidence="3" key="1">
    <citation type="submission" date="2009-04" db="EMBL/GenBank/DDBJ databases">
        <authorList>
            <person name="Weinstock G."/>
            <person name="Sodergren E."/>
            <person name="Clifton S."/>
            <person name="Fulton L."/>
            <person name="Fulton B."/>
            <person name="Courtney L."/>
            <person name="Fronick C."/>
            <person name="Harrison M."/>
            <person name="Strong C."/>
            <person name="Farmer C."/>
            <person name="Delahaunty K."/>
            <person name="Markovic C."/>
            <person name="Hall O."/>
            <person name="Minx P."/>
            <person name="Tomlinson C."/>
            <person name="Mitreva M."/>
            <person name="Nelson J."/>
            <person name="Hou S."/>
            <person name="Wollam A."/>
            <person name="Pepin K.H."/>
            <person name="Johnson M."/>
            <person name="Bhonagiri V."/>
            <person name="Nash W.E."/>
            <person name="Warren W."/>
            <person name="Chinwalla A."/>
            <person name="Mardis E.R."/>
            <person name="Wilson R.K."/>
        </authorList>
    </citation>
    <scope>NUCLEOTIDE SEQUENCE [LARGE SCALE GENOMIC DNA]</scope>
    <source>
        <strain evidence="3">ATCC 51147</strain>
    </source>
</reference>
<dbReference type="AlphaFoldDB" id="C4GIP1"/>
<keyword evidence="4" id="KW-1185">Reference proteome</keyword>
<name>C4GIP1_9NEIS</name>
<accession>C4GIP1</accession>
<dbReference type="SUPFAM" id="SSF52058">
    <property type="entry name" value="L domain-like"/>
    <property type="match status" value="1"/>
</dbReference>
<dbReference type="Gene3D" id="3.80.10.10">
    <property type="entry name" value="Ribonuclease Inhibitor"/>
    <property type="match status" value="1"/>
</dbReference>
<dbReference type="RefSeq" id="WP_003796705.1">
    <property type="nucleotide sequence ID" value="NZ_GG665872.1"/>
</dbReference>
<dbReference type="Proteomes" id="UP000003009">
    <property type="component" value="Unassembled WGS sequence"/>
</dbReference>
<evidence type="ECO:0000256" key="1">
    <source>
        <dbReference type="ARBA" id="ARBA00022614"/>
    </source>
</evidence>
<dbReference type="EMBL" id="ACJW02000003">
    <property type="protein sequence ID" value="EEP67663.1"/>
    <property type="molecule type" value="Genomic_DNA"/>
</dbReference>
<dbReference type="InterPro" id="IPR032675">
    <property type="entry name" value="LRR_dom_sf"/>
</dbReference>
<protein>
    <recommendedName>
        <fullName evidence="5">Leucine Rich Repeat protein</fullName>
    </recommendedName>
</protein>
<dbReference type="InterPro" id="IPR050836">
    <property type="entry name" value="SDS22/Internalin_LRR"/>
</dbReference>
<keyword evidence="1" id="KW-0433">Leucine-rich repeat</keyword>
<gene>
    <name evidence="3" type="ORF">GCWU000324_01912</name>
</gene>
<dbReference type="STRING" id="629741.GCWU000324_01912"/>
<sequence>MPKLNLAHIHLHQQPDGTREICVAPEYRAHGTQAAAYYQARDTTPVALRITTAFLPFEQRQPENQSAENLNFAALAHCPALQRLSFSEYRARQYSNLAALYALRHLTHLTLPHQSQPKIDLAQFPQLRELSCAGKGNAHNLSQAASLQRLYLFSFKNKDLSALGSLKKLQQLTLIRPAIETLNGLTELLQLETLDIAYARKLHDISALQQCPWFKSVALPAKFQG</sequence>
<evidence type="ECO:0000313" key="4">
    <source>
        <dbReference type="Proteomes" id="UP000003009"/>
    </source>
</evidence>
<keyword evidence="2" id="KW-0677">Repeat</keyword>
<organism evidence="3 4">
    <name type="scientific">Kingella oralis ATCC 51147</name>
    <dbReference type="NCBI Taxonomy" id="629741"/>
    <lineage>
        <taxon>Bacteria</taxon>
        <taxon>Pseudomonadati</taxon>
        <taxon>Pseudomonadota</taxon>
        <taxon>Betaproteobacteria</taxon>
        <taxon>Neisseriales</taxon>
        <taxon>Neisseriaceae</taxon>
        <taxon>Kingella</taxon>
    </lineage>
</organism>
<evidence type="ECO:0008006" key="5">
    <source>
        <dbReference type="Google" id="ProtNLM"/>
    </source>
</evidence>
<dbReference type="PANTHER" id="PTHR46652">
    <property type="entry name" value="LEUCINE-RICH REPEAT AND IQ DOMAIN-CONTAINING PROTEIN 1-RELATED"/>
    <property type="match status" value="1"/>
</dbReference>
<comment type="caution">
    <text evidence="3">The sequence shown here is derived from an EMBL/GenBank/DDBJ whole genome shotgun (WGS) entry which is preliminary data.</text>
</comment>
<proteinExistence type="predicted"/>
<dbReference type="PANTHER" id="PTHR46652:SF3">
    <property type="entry name" value="LEUCINE-RICH REPEAT-CONTAINING PROTEIN 9"/>
    <property type="match status" value="1"/>
</dbReference>
<dbReference type="GeneID" id="84906106"/>
<dbReference type="OrthoDB" id="8612537at2"/>
<evidence type="ECO:0000313" key="3">
    <source>
        <dbReference type="EMBL" id="EEP67663.1"/>
    </source>
</evidence>
<dbReference type="HOGENOM" id="CLU_1228571_0_0_4"/>
<evidence type="ECO:0000256" key="2">
    <source>
        <dbReference type="ARBA" id="ARBA00022737"/>
    </source>
</evidence>